<evidence type="ECO:0000256" key="1">
    <source>
        <dbReference type="ARBA" id="ARBA00022801"/>
    </source>
</evidence>
<dbReference type="AlphaFoldDB" id="A0AA97CYK0"/>
<dbReference type="GO" id="GO:0035539">
    <property type="term" value="F:8-oxo-7,8-dihydrodeoxyguanosine triphosphate pyrophosphatase activity"/>
    <property type="evidence" value="ECO:0007669"/>
    <property type="project" value="UniProtKB-EC"/>
</dbReference>
<evidence type="ECO:0000313" key="3">
    <source>
        <dbReference type="EMBL" id="WOC13509.1"/>
    </source>
</evidence>
<dbReference type="PANTHER" id="PTHR21340">
    <property type="entry name" value="DIADENOSINE 5,5-P1,P4-TETRAPHOSPHATE PYROPHOSPHOHYDROLASE MUTT"/>
    <property type="match status" value="1"/>
</dbReference>
<dbReference type="Pfam" id="PF00300">
    <property type="entry name" value="His_Phos_1"/>
    <property type="match status" value="1"/>
</dbReference>
<gene>
    <name evidence="3" type="primary">mutT1</name>
    <name evidence="3" type="ORF">MP11Mi_26120</name>
</gene>
<dbReference type="SUPFAM" id="SSF55811">
    <property type="entry name" value="Nudix"/>
    <property type="match status" value="1"/>
</dbReference>
<dbReference type="InterPro" id="IPR051325">
    <property type="entry name" value="Nudix_hydrolase_domain"/>
</dbReference>
<dbReference type="InterPro" id="IPR000086">
    <property type="entry name" value="NUDIX_hydrolase_dom"/>
</dbReference>
<dbReference type="EMBL" id="CP128986">
    <property type="protein sequence ID" value="WOC13509.1"/>
    <property type="molecule type" value="Genomic_DNA"/>
</dbReference>
<sequence length="305" mass="33618">MSSSQKVVWAAGGVLWRRANDGPGDSRIEVALVHRPRYDDWSLPKGKAEPDELLVTTAARELVEETGYQIRMGHRLVTVEYRLGSGALKKVGYWSVAATGGEFVANHECDALRWLPVSDAIGSVSYAADRKVLRVFASHHVDELHTMLLVRHARAGRRTAFHGDDRDRPLDAEGRRQAAALTDLLRLFGAHHLHAADRLRCVQTLQPLAEALRRPVGVETALTEEAYAVDPDAAYSRLLALAGKKGAVRTICSQGKVIPPVLSRWAERDDVTLPAARNRKGSVWVLTLRGERLIAIDHIDGPFAD</sequence>
<dbReference type="Pfam" id="PF00293">
    <property type="entry name" value="NUDIX"/>
    <property type="match status" value="1"/>
</dbReference>
<dbReference type="InterPro" id="IPR015797">
    <property type="entry name" value="NUDIX_hydrolase-like_dom_sf"/>
</dbReference>
<dbReference type="Gene3D" id="3.90.79.10">
    <property type="entry name" value="Nucleoside Triphosphate Pyrophosphohydrolase"/>
    <property type="match status" value="1"/>
</dbReference>
<reference evidence="3" key="1">
    <citation type="submission" date="2023-06" db="EMBL/GenBank/DDBJ databases">
        <title>Gordonia sp. nov. and Pseudochrobactrum sp. nov., two species isolated from the burying beetle Nicrophorus vespilloides.</title>
        <authorList>
            <person name="Poehlein A."/>
            <person name="Guzman J."/>
            <person name="Daniel R."/>
            <person name="Vilcinskas A."/>
        </authorList>
    </citation>
    <scope>NUCLEOTIDE SEQUENCE</scope>
    <source>
        <strain evidence="3">MP11Mi</strain>
    </source>
</reference>
<dbReference type="Gene3D" id="3.40.50.1240">
    <property type="entry name" value="Phosphoglycerate mutase-like"/>
    <property type="match status" value="1"/>
</dbReference>
<dbReference type="InterPro" id="IPR013078">
    <property type="entry name" value="His_Pase_superF_clade-1"/>
</dbReference>
<dbReference type="PANTHER" id="PTHR21340:SF0">
    <property type="entry name" value="BIS(5'-NUCLEOSYL)-TETRAPHOSPHATASE [ASYMMETRICAL]"/>
    <property type="match status" value="1"/>
</dbReference>
<dbReference type="InterPro" id="IPR020084">
    <property type="entry name" value="NUDIX_hydrolase_CS"/>
</dbReference>
<name>A0AA97CYK0_9ACTN</name>
<dbReference type="GO" id="GO:0006167">
    <property type="term" value="P:AMP biosynthetic process"/>
    <property type="evidence" value="ECO:0007669"/>
    <property type="project" value="TreeGrafter"/>
</dbReference>
<dbReference type="CDD" id="cd03673">
    <property type="entry name" value="NUDIX_Ap6A_hydrolase"/>
    <property type="match status" value="1"/>
</dbReference>
<dbReference type="CDD" id="cd07040">
    <property type="entry name" value="HP"/>
    <property type="match status" value="1"/>
</dbReference>
<dbReference type="RefSeq" id="WP_420039326.1">
    <property type="nucleotide sequence ID" value="NZ_CP128986.1"/>
</dbReference>
<keyword evidence="1 3" id="KW-0378">Hydrolase</keyword>
<dbReference type="GO" id="GO:0006754">
    <property type="term" value="P:ATP biosynthetic process"/>
    <property type="evidence" value="ECO:0007669"/>
    <property type="project" value="TreeGrafter"/>
</dbReference>
<dbReference type="SUPFAM" id="SSF53254">
    <property type="entry name" value="Phosphoglycerate mutase-like"/>
    <property type="match status" value="1"/>
</dbReference>
<dbReference type="GO" id="GO:0004081">
    <property type="term" value="F:bis(5'-nucleosyl)-tetraphosphatase (asymmetrical) activity"/>
    <property type="evidence" value="ECO:0007669"/>
    <property type="project" value="TreeGrafter"/>
</dbReference>
<dbReference type="SMART" id="SM00855">
    <property type="entry name" value="PGAM"/>
    <property type="match status" value="1"/>
</dbReference>
<feature type="domain" description="Nudix hydrolase" evidence="2">
    <location>
        <begin position="30"/>
        <end position="120"/>
    </location>
</feature>
<accession>A0AA97CYK0</accession>
<protein>
    <submittedName>
        <fullName evidence="3">8-oxo-dGTP diphosphatase 1</fullName>
        <ecNumber evidence="3">3.6.1.55</ecNumber>
    </submittedName>
</protein>
<dbReference type="EC" id="3.6.1.55" evidence="3"/>
<evidence type="ECO:0000259" key="2">
    <source>
        <dbReference type="Pfam" id="PF00293"/>
    </source>
</evidence>
<dbReference type="InterPro" id="IPR029033">
    <property type="entry name" value="His_PPase_superfam"/>
</dbReference>
<proteinExistence type="predicted"/>
<dbReference type="PROSITE" id="PS00893">
    <property type="entry name" value="NUDIX_BOX"/>
    <property type="match status" value="1"/>
</dbReference>
<organism evidence="3">
    <name type="scientific">Gordonia sp. MP11Mi</name>
    <dbReference type="NCBI Taxonomy" id="3022769"/>
    <lineage>
        <taxon>Bacteria</taxon>
        <taxon>Bacillati</taxon>
        <taxon>Actinomycetota</taxon>
        <taxon>Actinomycetes</taxon>
        <taxon>Mycobacteriales</taxon>
        <taxon>Gordoniaceae</taxon>
        <taxon>Gordonia</taxon>
    </lineage>
</organism>